<keyword evidence="4" id="KW-0418">Kinase</keyword>
<evidence type="ECO:0000259" key="3">
    <source>
        <dbReference type="PROSITE" id="PS51371"/>
    </source>
</evidence>
<feature type="domain" description="CBS" evidence="3">
    <location>
        <begin position="9"/>
        <end position="68"/>
    </location>
</feature>
<dbReference type="SMART" id="SM00116">
    <property type="entry name" value="CBS"/>
    <property type="match status" value="2"/>
</dbReference>
<reference evidence="4" key="1">
    <citation type="journal article" date="2014" name="Int. J. Syst. Evol. Microbiol.">
        <title>Complete genome sequence of Corynebacterium casei LMG S-19264T (=DSM 44701T), isolated from a smear-ripened cheese.</title>
        <authorList>
            <consortium name="US DOE Joint Genome Institute (JGI-PGF)"/>
            <person name="Walter F."/>
            <person name="Albersmeier A."/>
            <person name="Kalinowski J."/>
            <person name="Ruckert C."/>
        </authorList>
    </citation>
    <scope>NUCLEOTIDE SEQUENCE</scope>
    <source>
        <strain evidence="4">CGMCC 1.15448</strain>
    </source>
</reference>
<dbReference type="CDD" id="cd04623">
    <property type="entry name" value="CBS_pair_bac_euk"/>
    <property type="match status" value="1"/>
</dbReference>
<dbReference type="Gene3D" id="3.10.580.10">
    <property type="entry name" value="CBS-domain"/>
    <property type="match status" value="1"/>
</dbReference>
<dbReference type="PROSITE" id="PS51371">
    <property type="entry name" value="CBS"/>
    <property type="match status" value="2"/>
</dbReference>
<protein>
    <submittedName>
        <fullName evidence="4">Histidine kinase</fullName>
    </submittedName>
</protein>
<organism evidence="4 5">
    <name type="scientific">Puia dinghuensis</name>
    <dbReference type="NCBI Taxonomy" id="1792502"/>
    <lineage>
        <taxon>Bacteria</taxon>
        <taxon>Pseudomonadati</taxon>
        <taxon>Bacteroidota</taxon>
        <taxon>Chitinophagia</taxon>
        <taxon>Chitinophagales</taxon>
        <taxon>Chitinophagaceae</taxon>
        <taxon>Puia</taxon>
    </lineage>
</organism>
<dbReference type="Proteomes" id="UP000607559">
    <property type="component" value="Unassembled WGS sequence"/>
</dbReference>
<keyword evidence="5" id="KW-1185">Reference proteome</keyword>
<accession>A0A8J2XRD9</accession>
<keyword evidence="4" id="KW-0808">Transferase</keyword>
<comment type="caution">
    <text evidence="4">The sequence shown here is derived from an EMBL/GenBank/DDBJ whole genome shotgun (WGS) entry which is preliminary data.</text>
</comment>
<dbReference type="AlphaFoldDB" id="A0A8J2XRD9"/>
<sequence length="144" mass="16197">MSTVRNILQHKGRVVYTISPERCVYEALEALEEKNLGALVVVGKNGTLVGIFTERDYARKIVLKGRSSKETQVGDIMTGNPVAVSPDTKIEECMQLMTDKFLRHLPVLENGELVGIVSIGDLVKFIISEKDYIIERLEHYIYEA</sequence>
<keyword evidence="1 2" id="KW-0129">CBS domain</keyword>
<dbReference type="RefSeq" id="WP_188931964.1">
    <property type="nucleotide sequence ID" value="NZ_BMJC01000002.1"/>
</dbReference>
<dbReference type="InterPro" id="IPR044725">
    <property type="entry name" value="CBSX3_CBS_dom"/>
</dbReference>
<evidence type="ECO:0000313" key="4">
    <source>
        <dbReference type="EMBL" id="GGB00602.1"/>
    </source>
</evidence>
<dbReference type="Pfam" id="PF00571">
    <property type="entry name" value="CBS"/>
    <property type="match status" value="2"/>
</dbReference>
<name>A0A8J2XRD9_9BACT</name>
<dbReference type="PANTHER" id="PTHR43080">
    <property type="entry name" value="CBS DOMAIN-CONTAINING PROTEIN CBSX3, MITOCHONDRIAL"/>
    <property type="match status" value="1"/>
</dbReference>
<dbReference type="PANTHER" id="PTHR43080:SF2">
    <property type="entry name" value="CBS DOMAIN-CONTAINING PROTEIN"/>
    <property type="match status" value="1"/>
</dbReference>
<evidence type="ECO:0000313" key="5">
    <source>
        <dbReference type="Proteomes" id="UP000607559"/>
    </source>
</evidence>
<dbReference type="InterPro" id="IPR046342">
    <property type="entry name" value="CBS_dom_sf"/>
</dbReference>
<reference evidence="4" key="2">
    <citation type="submission" date="2020-09" db="EMBL/GenBank/DDBJ databases">
        <authorList>
            <person name="Sun Q."/>
            <person name="Zhou Y."/>
        </authorList>
    </citation>
    <scope>NUCLEOTIDE SEQUENCE</scope>
    <source>
        <strain evidence="4">CGMCC 1.15448</strain>
    </source>
</reference>
<gene>
    <name evidence="4" type="ORF">GCM10011511_24860</name>
</gene>
<proteinExistence type="predicted"/>
<dbReference type="SUPFAM" id="SSF54631">
    <property type="entry name" value="CBS-domain pair"/>
    <property type="match status" value="1"/>
</dbReference>
<evidence type="ECO:0000256" key="2">
    <source>
        <dbReference type="PROSITE-ProRule" id="PRU00703"/>
    </source>
</evidence>
<dbReference type="GO" id="GO:0016301">
    <property type="term" value="F:kinase activity"/>
    <property type="evidence" value="ECO:0007669"/>
    <property type="project" value="UniProtKB-KW"/>
</dbReference>
<feature type="domain" description="CBS" evidence="3">
    <location>
        <begin position="77"/>
        <end position="132"/>
    </location>
</feature>
<dbReference type="InterPro" id="IPR051257">
    <property type="entry name" value="Diverse_CBS-Domain"/>
</dbReference>
<dbReference type="EMBL" id="BMJC01000002">
    <property type="protein sequence ID" value="GGB00602.1"/>
    <property type="molecule type" value="Genomic_DNA"/>
</dbReference>
<evidence type="ECO:0000256" key="1">
    <source>
        <dbReference type="ARBA" id="ARBA00023122"/>
    </source>
</evidence>
<dbReference type="InterPro" id="IPR000644">
    <property type="entry name" value="CBS_dom"/>
</dbReference>